<sequence>MGAAQGGVDQLERNLERVAPGLARRDLRRLSRAGMRSYMRYFREAFTLSGATPDQIQARMRLANREVVQPYIDEGRSVLLALGHTGNWDLAGAWGTRNLAPVLTVAERLEPASVFDEFVSFRESLGMSILAFGDDGVFRSLVRGAQEGGRLVPLLADRDLSSQGVEVDMFGERVRVAPGLRRSRS</sequence>
<evidence type="ECO:0000256" key="3">
    <source>
        <dbReference type="ARBA" id="ARBA00022519"/>
    </source>
</evidence>
<comment type="subcellular location">
    <subcellularLocation>
        <location evidence="1">Cell inner membrane</location>
    </subcellularLocation>
</comment>
<proteinExistence type="predicted"/>
<dbReference type="PANTHER" id="PTHR30606">
    <property type="entry name" value="LIPID A BIOSYNTHESIS LAUROYL ACYLTRANSFERASE"/>
    <property type="match status" value="1"/>
</dbReference>
<keyword evidence="2" id="KW-1003">Cell membrane</keyword>
<keyword evidence="3" id="KW-0997">Cell inner membrane</keyword>
<dbReference type="PANTHER" id="PTHR30606:SF10">
    <property type="entry name" value="PHOSPHATIDYLINOSITOL MANNOSIDE ACYLTRANSFERASE"/>
    <property type="match status" value="1"/>
</dbReference>
<accession>A0ABQ6I5E0</accession>
<name>A0ABQ6I5E0_9MICO</name>
<keyword evidence="6" id="KW-0012">Acyltransferase</keyword>
<dbReference type="NCBIfam" id="NF005919">
    <property type="entry name" value="PRK07920.1"/>
    <property type="match status" value="1"/>
</dbReference>
<keyword evidence="8" id="KW-1185">Reference proteome</keyword>
<evidence type="ECO:0000256" key="2">
    <source>
        <dbReference type="ARBA" id="ARBA00022475"/>
    </source>
</evidence>
<evidence type="ECO:0000256" key="4">
    <source>
        <dbReference type="ARBA" id="ARBA00022679"/>
    </source>
</evidence>
<organism evidence="7 8">
    <name type="scientific">Luteimicrobium album</name>
    <dbReference type="NCBI Taxonomy" id="1054550"/>
    <lineage>
        <taxon>Bacteria</taxon>
        <taxon>Bacillati</taxon>
        <taxon>Actinomycetota</taxon>
        <taxon>Actinomycetes</taxon>
        <taxon>Micrococcales</taxon>
        <taxon>Luteimicrobium</taxon>
    </lineage>
</organism>
<keyword evidence="4" id="KW-0808">Transferase</keyword>
<dbReference type="EMBL" id="BSUK01000001">
    <property type="protein sequence ID" value="GMA25857.1"/>
    <property type="molecule type" value="Genomic_DNA"/>
</dbReference>
<gene>
    <name evidence="7" type="ORF">GCM10025864_36160</name>
</gene>
<reference evidence="8" key="1">
    <citation type="journal article" date="2019" name="Int. J. Syst. Evol. Microbiol.">
        <title>The Global Catalogue of Microorganisms (GCM) 10K type strain sequencing project: providing services to taxonomists for standard genome sequencing and annotation.</title>
        <authorList>
            <consortium name="The Broad Institute Genomics Platform"/>
            <consortium name="The Broad Institute Genome Sequencing Center for Infectious Disease"/>
            <person name="Wu L."/>
            <person name="Ma J."/>
        </authorList>
    </citation>
    <scope>NUCLEOTIDE SEQUENCE [LARGE SCALE GENOMIC DNA]</scope>
    <source>
        <strain evidence="8">NBRC 106348</strain>
    </source>
</reference>
<dbReference type="Proteomes" id="UP001157091">
    <property type="component" value="Unassembled WGS sequence"/>
</dbReference>
<evidence type="ECO:0008006" key="9">
    <source>
        <dbReference type="Google" id="ProtNLM"/>
    </source>
</evidence>
<dbReference type="InterPro" id="IPR004960">
    <property type="entry name" value="LipA_acyltrans"/>
</dbReference>
<evidence type="ECO:0000256" key="5">
    <source>
        <dbReference type="ARBA" id="ARBA00023136"/>
    </source>
</evidence>
<evidence type="ECO:0000313" key="8">
    <source>
        <dbReference type="Proteomes" id="UP001157091"/>
    </source>
</evidence>
<comment type="caution">
    <text evidence="7">The sequence shown here is derived from an EMBL/GenBank/DDBJ whole genome shotgun (WGS) entry which is preliminary data.</text>
</comment>
<evidence type="ECO:0000313" key="7">
    <source>
        <dbReference type="EMBL" id="GMA25857.1"/>
    </source>
</evidence>
<protein>
    <recommendedName>
        <fullName evidence="9">Phosphatidylinositol mannoside acyltransferase</fullName>
    </recommendedName>
</protein>
<evidence type="ECO:0000256" key="6">
    <source>
        <dbReference type="ARBA" id="ARBA00023315"/>
    </source>
</evidence>
<dbReference type="RefSeq" id="WP_348525272.1">
    <property type="nucleotide sequence ID" value="NZ_BSUK01000001.1"/>
</dbReference>
<evidence type="ECO:0000256" key="1">
    <source>
        <dbReference type="ARBA" id="ARBA00004533"/>
    </source>
</evidence>
<dbReference type="Pfam" id="PF03279">
    <property type="entry name" value="Lip_A_acyltrans"/>
    <property type="match status" value="1"/>
</dbReference>
<keyword evidence="5" id="KW-0472">Membrane</keyword>